<dbReference type="SUPFAM" id="SSF47370">
    <property type="entry name" value="Bromodomain"/>
    <property type="match status" value="5"/>
</dbReference>
<evidence type="ECO:0000256" key="8">
    <source>
        <dbReference type="SAM" id="MobiDB-lite"/>
    </source>
</evidence>
<keyword evidence="7" id="KW-0539">Nucleus</keyword>
<feature type="region of interest" description="Disordered" evidence="8">
    <location>
        <begin position="318"/>
        <end position="340"/>
    </location>
</feature>
<dbReference type="PANTHER" id="PTHR16062">
    <property type="entry name" value="SWI/SNF-RELATED"/>
    <property type="match status" value="1"/>
</dbReference>
<dbReference type="PROSITE" id="PS51038">
    <property type="entry name" value="BAH"/>
    <property type="match status" value="2"/>
</dbReference>
<feature type="region of interest" description="Disordered" evidence="8">
    <location>
        <begin position="1"/>
        <end position="31"/>
    </location>
</feature>
<feature type="compositionally biased region" description="Basic and acidic residues" evidence="8">
    <location>
        <begin position="412"/>
        <end position="423"/>
    </location>
</feature>
<feature type="region of interest" description="Disordered" evidence="8">
    <location>
        <begin position="377"/>
        <end position="451"/>
    </location>
</feature>
<feature type="compositionally biased region" description="Low complexity" evidence="8">
    <location>
        <begin position="147"/>
        <end position="163"/>
    </location>
</feature>
<dbReference type="KEGG" id="shx:MS3_00006190"/>
<dbReference type="PANTHER" id="PTHR16062:SF22">
    <property type="entry name" value="HISTONE-LYSINE N-METHYLTRANSFERASE ASH1L"/>
    <property type="match status" value="1"/>
</dbReference>
<dbReference type="InterPro" id="IPR036910">
    <property type="entry name" value="HMG_box_dom_sf"/>
</dbReference>
<keyword evidence="5" id="KW-0103">Bromodomain</keyword>
<feature type="region of interest" description="Disordered" evidence="8">
    <location>
        <begin position="2024"/>
        <end position="2045"/>
    </location>
</feature>
<dbReference type="GO" id="GO:0006368">
    <property type="term" value="P:transcription elongation by RNA polymerase II"/>
    <property type="evidence" value="ECO:0007669"/>
    <property type="project" value="TreeGrafter"/>
</dbReference>
<feature type="compositionally biased region" description="Basic residues" evidence="8">
    <location>
        <begin position="401"/>
        <end position="410"/>
    </location>
</feature>
<dbReference type="InterPro" id="IPR018359">
    <property type="entry name" value="Bromodomain_CS"/>
</dbReference>
<dbReference type="SUPFAM" id="SSF47095">
    <property type="entry name" value="HMG-box"/>
    <property type="match status" value="1"/>
</dbReference>
<evidence type="ECO:0000313" key="9">
    <source>
        <dbReference type="EMBL" id="KGB37878.1"/>
    </source>
</evidence>
<protein>
    <submittedName>
        <fullName evidence="9">Protein polybromo-1</fullName>
    </submittedName>
</protein>
<feature type="compositionally biased region" description="Polar residues" evidence="8">
    <location>
        <begin position="431"/>
        <end position="441"/>
    </location>
</feature>
<dbReference type="InterPro" id="IPR009071">
    <property type="entry name" value="HMG_box_dom"/>
</dbReference>
<dbReference type="PRINTS" id="PR00503">
    <property type="entry name" value="BROMODOMAIN"/>
</dbReference>
<dbReference type="Gene3D" id="2.30.30.490">
    <property type="match status" value="3"/>
</dbReference>
<evidence type="ECO:0000256" key="1">
    <source>
        <dbReference type="ARBA" id="ARBA00004123"/>
    </source>
</evidence>
<dbReference type="Pfam" id="PF00439">
    <property type="entry name" value="Bromodomain"/>
    <property type="match status" value="5"/>
</dbReference>
<dbReference type="InterPro" id="IPR001025">
    <property type="entry name" value="BAH_dom"/>
</dbReference>
<gene>
    <name evidence="9" type="ORF">MS3_06234</name>
</gene>
<dbReference type="Gene3D" id="1.20.920.10">
    <property type="entry name" value="Bromodomain-like"/>
    <property type="match status" value="6"/>
</dbReference>
<dbReference type="InterPro" id="IPR043151">
    <property type="entry name" value="BAH_sf"/>
</dbReference>
<keyword evidence="2" id="KW-0677">Repeat</keyword>
<dbReference type="GO" id="GO:0003677">
    <property type="term" value="F:DNA binding"/>
    <property type="evidence" value="ECO:0007669"/>
    <property type="project" value="UniProtKB-UniRule"/>
</dbReference>
<evidence type="ECO:0000256" key="3">
    <source>
        <dbReference type="ARBA" id="ARBA00022853"/>
    </source>
</evidence>
<dbReference type="EMBL" id="KL250940">
    <property type="protein sequence ID" value="KGB37878.1"/>
    <property type="molecule type" value="Genomic_DNA"/>
</dbReference>
<organism evidence="9">
    <name type="scientific">Schistosoma haematobium</name>
    <name type="common">Blood fluke</name>
    <dbReference type="NCBI Taxonomy" id="6185"/>
    <lineage>
        <taxon>Eukaryota</taxon>
        <taxon>Metazoa</taxon>
        <taxon>Spiralia</taxon>
        <taxon>Lophotrochozoa</taxon>
        <taxon>Platyhelminthes</taxon>
        <taxon>Trematoda</taxon>
        <taxon>Digenea</taxon>
        <taxon>Strigeidida</taxon>
        <taxon>Schistosomatoidea</taxon>
        <taxon>Schistosomatidae</taxon>
        <taxon>Schistosoma</taxon>
    </lineage>
</organism>
<accession>A0A095C723</accession>
<dbReference type="Pfam" id="PF01426">
    <property type="entry name" value="BAH"/>
    <property type="match status" value="2"/>
</dbReference>
<dbReference type="PROSITE" id="PS50118">
    <property type="entry name" value="HMG_BOX_2"/>
    <property type="match status" value="1"/>
</dbReference>
<feature type="region of interest" description="Disordered" evidence="8">
    <location>
        <begin position="147"/>
        <end position="187"/>
    </location>
</feature>
<proteinExistence type="predicted"/>
<dbReference type="Gene3D" id="1.10.30.10">
    <property type="entry name" value="High mobility group box domain"/>
    <property type="match status" value="1"/>
</dbReference>
<evidence type="ECO:0000256" key="5">
    <source>
        <dbReference type="ARBA" id="ARBA00023117"/>
    </source>
</evidence>
<dbReference type="Pfam" id="PF00505">
    <property type="entry name" value="HMG_box"/>
    <property type="match status" value="1"/>
</dbReference>
<feature type="compositionally biased region" description="Low complexity" evidence="8">
    <location>
        <begin position="2024"/>
        <end position="2033"/>
    </location>
</feature>
<reference evidence="9" key="1">
    <citation type="journal article" date="2012" name="Nat. Genet.">
        <title>Whole-genome sequence of Schistosoma haematobium.</title>
        <authorList>
            <person name="Young N.D."/>
            <person name="Jex A.R."/>
            <person name="Li B."/>
            <person name="Liu S."/>
            <person name="Yang L."/>
            <person name="Xiong Z."/>
            <person name="Li Y."/>
            <person name="Cantacessi C."/>
            <person name="Hall R.S."/>
            <person name="Xu X."/>
            <person name="Chen F."/>
            <person name="Wu X."/>
            <person name="Zerlotini A."/>
            <person name="Oliveira G."/>
            <person name="Hofmann A."/>
            <person name="Zhang G."/>
            <person name="Fang X."/>
            <person name="Kang Y."/>
            <person name="Campbell B.E."/>
            <person name="Loukas A."/>
            <person name="Ranganathan S."/>
            <person name="Rollinson D."/>
            <person name="Rinaldi G."/>
            <person name="Brindley P.J."/>
            <person name="Yang H."/>
            <person name="Wang J."/>
            <person name="Wang J."/>
            <person name="Gasser R.B."/>
        </authorList>
    </citation>
    <scope>NUCLEOTIDE SEQUENCE [LARGE SCALE GENOMIC DNA]</scope>
</reference>
<evidence type="ECO:0000256" key="6">
    <source>
        <dbReference type="ARBA" id="ARBA00023163"/>
    </source>
</evidence>
<name>A0A095C723_SCHHA</name>
<evidence type="ECO:0000256" key="4">
    <source>
        <dbReference type="ARBA" id="ARBA00023015"/>
    </source>
</evidence>
<dbReference type="InterPro" id="IPR001487">
    <property type="entry name" value="Bromodomain"/>
</dbReference>
<evidence type="ECO:0000256" key="2">
    <source>
        <dbReference type="ARBA" id="ARBA00022737"/>
    </source>
</evidence>
<dbReference type="RefSeq" id="XP_012797639.2">
    <property type="nucleotide sequence ID" value="XM_012942185.2"/>
</dbReference>
<feature type="compositionally biased region" description="Basic and acidic residues" evidence="8">
    <location>
        <begin position="318"/>
        <end position="332"/>
    </location>
</feature>
<dbReference type="SMART" id="SM00398">
    <property type="entry name" value="HMG"/>
    <property type="match status" value="1"/>
</dbReference>
<dbReference type="GO" id="GO:0016586">
    <property type="term" value="C:RSC-type complex"/>
    <property type="evidence" value="ECO:0007669"/>
    <property type="project" value="InterPro"/>
</dbReference>
<sequence>MPKRNNPESPTDSVTGVSGDESQSSSVTTRKRCRLANASQLDLCQELFDRIRAYRGEDGSLSETFMRLPTRRSNPDYYEAVREPMDLARIQAKIKACEYESVDQMATDVNLIVANTKAFYPASTTEFAKAVELQDVFGHERQVLQSITTKSTDSTTSSTSSSVTDRRATRRRPFVTEERDEEEAETLSIAASDDSRIAPSEVSTINLTSSQPSSTQLDNPYELLFASIAKYVGENDRPLAPTFTHLPSRELYPVYYVVIKEPIDLRMIARRISSGKYNSMDELERDFLLLTRNAKTFNEPKSVIYQDAATLARILKGKRSEAEHPPVRTNRERGKRASRLNYIPHEVVEQFASMPDLSDPPDSSSQIDECTEAAFELSGDDEDTRATGTSQSCSSVASMSIKRKRGRPRRNPYPEDTIKRSPSREPLSPASMHSQYSTSATGELGGTNLPHSCASRAHRRLQEKLLQVVLDALNEDGQPMSTPFFRLPSRRLYPDYYEEITNPLCLSSIKKKIKRYEYTSLDTVLMDLDIVFNNAQQYNVEQSAIHQDSIRLQEIAHKKCIELKNSEIALNIKPDNPDTVPFSPNGNNLTVSSTTLSEGINYPQYDQTPLRRSGHQLVTGEEATLKRLQNLYKTVYYFRANDGHYPRDTFVSLPSRDVHPDYYQVISNPIDLTMIKHKMDEGKYSSHDEMVLDLQLMFNNAWNYNEEGSSVYNDAKLLDSIVKKRLRTFVSYNGNVNRPITSRSSLTTEPLTQQLDGSNIQSHASLVNTVPAVHHQQSGQPTCSLLQRVMLELFQAVREYQINGRVLSNPFMRLPTRNELPTYYEFIKKPIELQSVAKQLVQMKYTDFEEFAGELFLMFDNACRFNEPDSQIYADTLILHRVCLAKRSLLLSAHQQSLSIPPCVAPDVSTGLRRLLTNLHNAMLTACDADGRGLVDSLIAGDGTESMLTSVTAARLAALHRAVAEGSYHRLDSLQSDWLGILARARIGEGSDQPAEVKNPCPTKQQRLDAAELAHRWVRLRDELCHRRSGTQTSPNNESGSVLPSHVVLYSPALSYTEAALERDITEENANHKLPVYDDENGEETLNPLSDGECELKHFEARGQTYHVGDYVYVEPMRPNVTQCHIGRITRISRVEHSLSKIEEQIPNKDQSKRENSCDNIESSVKVDHPYTINVRLSMYLRPAEAHPSRRRRLLAAEVFRTALGETVQINQIMGRCLVMHISQFIRYKPKNLEERDVFICESQFSITSQLFTKVRNLEERDVFICESQFSITSQLFTKVRDWNIPLPTGIELEARSTPFVPTRLPPNEPLGNALEQVNNSLFVQMHYPLPQTLKSIVLEDLTETEGTVVYEQYVHENGFSVKLGDFLYVPSTNGSSERSIVRVDKLWKSCAQNAILFTGPWFVTSSSVDHLPTRLFYPKEVFLTGADHATYALASATGKCYVMRPCDYSQARPTEIPEHDIYMCDSKYFETEKVIRKLKKGLKKFQFTSNNIHEDEFYFFPQQIMPRKDASPLLAQASTEPLQNDQLNRPVSLAFTCALAAAAGTTTNMVAAPMISLPNLSPVDAAKQTDRIPTGLIGESSGSSPLIGHSTNPVVGHTPVNVLPTSNNALVHGITSSAQLDALTRAFIENNVDRTGKKRKIRKPPSGYVLYAGEIRKKLLQERPDAPFGEISREVGLLWRQMPTAQRDLYEQKAHLIRQHMAEEEMQMKAREQEQVQLHIQQQIAATCISSHNISGTIPLQSSATAINPSSSSRMPVTATAATMQFYQTPTGQVIQIVHASSTTPSVVGHNALPAQTVTASLAQPANIVQTTYATIPAIASACPVATPTHQVVYQLSNQQHGILPNGTVGSGTPQQPFYQPQLHPQTQQQPQRVLVASSVCSTPTIMGTVIGSGTTVPPVLPVGTNTGPSMPNVQQAQILLGSTGSVSSTGFPALAQGGLVTTTTPTLNQPLLHQGVAVAAVGAPHIVQPPGPTLGACSQDYAPQVQPQYQLVQQVPQSQPLAPNVMASVSVVPGTQFIQSQPQTIPTQPQTGRPSSPMFVSVPPRTSRVLHSEIYQRYISRLRKNTPGGLGDWHNQLSASLDTAPPVQPNIANQLIGNFFTDPKKVQSCSVTEALWNLRDYLLEDALKIRLRCLNAAEC</sequence>
<dbReference type="STRING" id="6185.A0A095C723"/>
<comment type="subcellular location">
    <subcellularLocation>
        <location evidence="1">Nucleus</location>
    </subcellularLocation>
</comment>
<keyword evidence="6" id="KW-0804">Transcription</keyword>
<dbReference type="InterPro" id="IPR036427">
    <property type="entry name" value="Bromodomain-like_sf"/>
</dbReference>
<feature type="compositionally biased region" description="Polar residues" evidence="8">
    <location>
        <begin position="7"/>
        <end position="28"/>
    </location>
</feature>
<keyword evidence="4" id="KW-0805">Transcription regulation</keyword>
<dbReference type="PROSITE" id="PS50014">
    <property type="entry name" value="BROMODOMAIN_2"/>
    <property type="match status" value="5"/>
</dbReference>
<keyword evidence="3" id="KW-0156">Chromatin regulator</keyword>
<dbReference type="SMART" id="SM00439">
    <property type="entry name" value="BAH"/>
    <property type="match status" value="2"/>
</dbReference>
<dbReference type="InterPro" id="IPR037382">
    <property type="entry name" value="Rsc/polybromo"/>
</dbReference>
<evidence type="ECO:0000256" key="7">
    <source>
        <dbReference type="ARBA" id="ARBA00023242"/>
    </source>
</evidence>
<dbReference type="GO" id="GO:0003682">
    <property type="term" value="F:chromatin binding"/>
    <property type="evidence" value="ECO:0007669"/>
    <property type="project" value="InterPro"/>
</dbReference>
<dbReference type="PROSITE" id="PS00633">
    <property type="entry name" value="BROMODOMAIN_1"/>
    <property type="match status" value="2"/>
</dbReference>
<dbReference type="GO" id="GO:0006338">
    <property type="term" value="P:chromatin remodeling"/>
    <property type="evidence" value="ECO:0007669"/>
    <property type="project" value="InterPro"/>
</dbReference>
<feature type="compositionally biased region" description="Polar residues" evidence="8">
    <location>
        <begin position="386"/>
        <end position="398"/>
    </location>
</feature>
<dbReference type="SMART" id="SM00297">
    <property type="entry name" value="BROMO"/>
    <property type="match status" value="5"/>
</dbReference>